<dbReference type="Gene3D" id="3.40.50.1220">
    <property type="entry name" value="TPP-binding domain"/>
    <property type="match status" value="1"/>
</dbReference>
<dbReference type="CDD" id="cd00296">
    <property type="entry name" value="SIR2"/>
    <property type="match status" value="1"/>
</dbReference>
<dbReference type="SUPFAM" id="SSF52467">
    <property type="entry name" value="DHS-like NAD/FAD-binding domain"/>
    <property type="match status" value="1"/>
</dbReference>
<feature type="domain" description="Deacetylase sirtuin-type" evidence="5">
    <location>
        <begin position="1"/>
        <end position="277"/>
    </location>
</feature>
<evidence type="ECO:0000313" key="6">
    <source>
        <dbReference type="EMBL" id="QEI07904.1"/>
    </source>
</evidence>
<keyword evidence="4" id="KW-0479">Metal-binding</keyword>
<dbReference type="InterPro" id="IPR026591">
    <property type="entry name" value="Sirtuin_cat_small_dom_sf"/>
</dbReference>
<dbReference type="EC" id="2.3.1.286" evidence="1"/>
<dbReference type="Proteomes" id="UP000325161">
    <property type="component" value="Chromosome"/>
</dbReference>
<protein>
    <recommendedName>
        <fullName evidence="1">protein acetyllysine N-acetyltransferase</fullName>
        <ecNumber evidence="1">2.3.1.286</ecNumber>
    </recommendedName>
</protein>
<dbReference type="RefSeq" id="WP_148816951.1">
    <property type="nucleotide sequence ID" value="NZ_CP043046.1"/>
</dbReference>
<dbReference type="GO" id="GO:0070403">
    <property type="term" value="F:NAD+ binding"/>
    <property type="evidence" value="ECO:0007669"/>
    <property type="project" value="InterPro"/>
</dbReference>
<feature type="binding site" evidence="4">
    <location>
        <position position="144"/>
    </location>
    <ligand>
        <name>Zn(2+)</name>
        <dbReference type="ChEBI" id="CHEBI:29105"/>
    </ligand>
</feature>
<dbReference type="InterPro" id="IPR050134">
    <property type="entry name" value="NAD-dep_sirtuin_deacylases"/>
</dbReference>
<evidence type="ECO:0000256" key="4">
    <source>
        <dbReference type="PROSITE-ProRule" id="PRU00236"/>
    </source>
</evidence>
<keyword evidence="2" id="KW-0808">Transferase</keyword>
<organism evidence="6 7">
    <name type="scientific">Pigmentiphaga aceris</name>
    <dbReference type="NCBI Taxonomy" id="1940612"/>
    <lineage>
        <taxon>Bacteria</taxon>
        <taxon>Pseudomonadati</taxon>
        <taxon>Pseudomonadota</taxon>
        <taxon>Betaproteobacteria</taxon>
        <taxon>Burkholderiales</taxon>
        <taxon>Alcaligenaceae</taxon>
        <taxon>Pigmentiphaga</taxon>
    </lineage>
</organism>
<sequence length="277" mass="30050">MSTPIGQELAQAVAWLEDADGLLIVAGSGMAAGLSETRDSKSLARALSVIGRVRPGEDDIGSPDVFRDSPRAAWGTYGKRLKQYRDTDPHPGYAILRRWTNAAPQGSFVYTSNVDGHFQKAGFAVDRIVEAAGSIHWLQCVKACTPQLWSADELTPSINPANGWLAGVVPTCPQCGSVARPNVSLAKDWDWVPNRTMRQHALLSSWLFPMKRLVVVEVGAGTLAIRRFSEQHGPRVIRIHPTDFDISPDVGLGFATTALDGLRQLDECRAPALKVAT</sequence>
<dbReference type="AlphaFoldDB" id="A0A5C0B1Y5"/>
<dbReference type="Pfam" id="PF02146">
    <property type="entry name" value="SIR2"/>
    <property type="match status" value="1"/>
</dbReference>
<feature type="binding site" evidence="4">
    <location>
        <position position="140"/>
    </location>
    <ligand>
        <name>Zn(2+)</name>
        <dbReference type="ChEBI" id="CHEBI:29105"/>
    </ligand>
</feature>
<evidence type="ECO:0000313" key="7">
    <source>
        <dbReference type="Proteomes" id="UP000325161"/>
    </source>
</evidence>
<evidence type="ECO:0000256" key="2">
    <source>
        <dbReference type="ARBA" id="ARBA00022679"/>
    </source>
</evidence>
<keyword evidence="7" id="KW-1185">Reference proteome</keyword>
<dbReference type="InterPro" id="IPR029035">
    <property type="entry name" value="DHS-like_NAD/FAD-binding_dom"/>
</dbReference>
<evidence type="ECO:0000259" key="5">
    <source>
        <dbReference type="PROSITE" id="PS50305"/>
    </source>
</evidence>
<keyword evidence="4" id="KW-0862">Zinc</keyword>
<dbReference type="Gene3D" id="3.30.1600.10">
    <property type="entry name" value="SIR2/SIRT2 'Small Domain"/>
    <property type="match status" value="1"/>
</dbReference>
<dbReference type="PANTHER" id="PTHR11085">
    <property type="entry name" value="NAD-DEPENDENT PROTEIN DEACYLASE SIRTUIN-5, MITOCHONDRIAL-RELATED"/>
    <property type="match status" value="1"/>
</dbReference>
<accession>A0A5C0B1Y5</accession>
<dbReference type="OrthoDB" id="9800582at2"/>
<dbReference type="EMBL" id="CP043046">
    <property type="protein sequence ID" value="QEI07904.1"/>
    <property type="molecule type" value="Genomic_DNA"/>
</dbReference>
<evidence type="ECO:0000256" key="3">
    <source>
        <dbReference type="ARBA" id="ARBA00023027"/>
    </source>
</evidence>
<dbReference type="InterPro" id="IPR003000">
    <property type="entry name" value="Sirtuin"/>
</dbReference>
<name>A0A5C0B1Y5_9BURK</name>
<comment type="caution">
    <text evidence="4">Lacks conserved residue(s) required for the propagation of feature annotation.</text>
</comment>
<dbReference type="PANTHER" id="PTHR11085:SF4">
    <property type="entry name" value="NAD-DEPENDENT PROTEIN DEACYLASE"/>
    <property type="match status" value="1"/>
</dbReference>
<dbReference type="GO" id="GO:0017136">
    <property type="term" value="F:histone deacetylase activity, NAD-dependent"/>
    <property type="evidence" value="ECO:0007669"/>
    <property type="project" value="TreeGrafter"/>
</dbReference>
<dbReference type="PROSITE" id="PS50305">
    <property type="entry name" value="SIRTUIN"/>
    <property type="match status" value="1"/>
</dbReference>
<dbReference type="InterPro" id="IPR026590">
    <property type="entry name" value="Ssirtuin_cat_dom"/>
</dbReference>
<evidence type="ECO:0000256" key="1">
    <source>
        <dbReference type="ARBA" id="ARBA00012928"/>
    </source>
</evidence>
<feature type="binding site" evidence="4">
    <location>
        <position position="175"/>
    </location>
    <ligand>
        <name>Zn(2+)</name>
        <dbReference type="ChEBI" id="CHEBI:29105"/>
    </ligand>
</feature>
<dbReference type="GO" id="GO:0046872">
    <property type="term" value="F:metal ion binding"/>
    <property type="evidence" value="ECO:0007669"/>
    <property type="project" value="UniProtKB-KW"/>
</dbReference>
<feature type="binding site" evidence="4">
    <location>
        <position position="172"/>
    </location>
    <ligand>
        <name>Zn(2+)</name>
        <dbReference type="ChEBI" id="CHEBI:29105"/>
    </ligand>
</feature>
<reference evidence="6 7" key="1">
    <citation type="submission" date="2019-08" db="EMBL/GenBank/DDBJ databases">
        <title>Amphibian skin-associated Pigmentiphaga: genome sequence and occurrence across geography and hosts.</title>
        <authorList>
            <person name="Bletz M.C."/>
            <person name="Bunk B."/>
            <person name="Sproeer C."/>
            <person name="Biwer P."/>
            <person name="Reiter S."/>
            <person name="Rabemananjara F.C.E."/>
            <person name="Schulz S."/>
            <person name="Overmann J."/>
            <person name="Vences M."/>
        </authorList>
    </citation>
    <scope>NUCLEOTIDE SEQUENCE [LARGE SCALE GENOMIC DNA]</scope>
    <source>
        <strain evidence="6 7">Mada1488</strain>
    </source>
</reference>
<gene>
    <name evidence="6" type="ORF">FXN63_20215</name>
</gene>
<proteinExistence type="predicted"/>
<dbReference type="KEGG" id="pacr:FXN63_20215"/>
<keyword evidence="3" id="KW-0520">NAD</keyword>